<sequence length="142" mass="16116">MYVPAEDSEIADKLKLWFYVDNYVAGVIDVTQQEEFIFNAREILSRGCFNIRNWESNVECKYISKSTGTTKLLGILWDLDSDVLKCNVCVEDLKTDSNITKRFILAAVQRIFDLLGILCSATLPPVAEYMEIKIILGFTFAG</sequence>
<name>A0A4Y2J995_ARAVE</name>
<comment type="caution">
    <text evidence="1">The sequence shown here is derived from an EMBL/GenBank/DDBJ whole genome shotgun (WGS) entry which is preliminary data.</text>
</comment>
<keyword evidence="2" id="KW-1185">Reference proteome</keyword>
<reference evidence="1 2" key="1">
    <citation type="journal article" date="2019" name="Sci. Rep.">
        <title>Orb-weaving spider Araneus ventricosus genome elucidates the spidroin gene catalogue.</title>
        <authorList>
            <person name="Kono N."/>
            <person name="Nakamura H."/>
            <person name="Ohtoshi R."/>
            <person name="Moran D.A.P."/>
            <person name="Shinohara A."/>
            <person name="Yoshida Y."/>
            <person name="Fujiwara M."/>
            <person name="Mori M."/>
            <person name="Tomita M."/>
            <person name="Arakawa K."/>
        </authorList>
    </citation>
    <scope>NUCLEOTIDE SEQUENCE [LARGE SCALE GENOMIC DNA]</scope>
</reference>
<dbReference type="EMBL" id="BGPR01003270">
    <property type="protein sequence ID" value="GBM85888.1"/>
    <property type="molecule type" value="Genomic_DNA"/>
</dbReference>
<evidence type="ECO:0000313" key="2">
    <source>
        <dbReference type="Proteomes" id="UP000499080"/>
    </source>
</evidence>
<dbReference type="AlphaFoldDB" id="A0A4Y2J995"/>
<dbReference type="OrthoDB" id="416987at2759"/>
<organism evidence="1 2">
    <name type="scientific">Araneus ventricosus</name>
    <name type="common">Orbweaver spider</name>
    <name type="synonym">Epeira ventricosa</name>
    <dbReference type="NCBI Taxonomy" id="182803"/>
    <lineage>
        <taxon>Eukaryota</taxon>
        <taxon>Metazoa</taxon>
        <taxon>Ecdysozoa</taxon>
        <taxon>Arthropoda</taxon>
        <taxon>Chelicerata</taxon>
        <taxon>Arachnida</taxon>
        <taxon>Araneae</taxon>
        <taxon>Araneomorphae</taxon>
        <taxon>Entelegynae</taxon>
        <taxon>Araneoidea</taxon>
        <taxon>Araneidae</taxon>
        <taxon>Araneus</taxon>
    </lineage>
</organism>
<accession>A0A4Y2J995</accession>
<gene>
    <name evidence="1" type="ORF">AVEN_144315_1</name>
</gene>
<evidence type="ECO:0000313" key="1">
    <source>
        <dbReference type="EMBL" id="GBM85888.1"/>
    </source>
</evidence>
<proteinExistence type="predicted"/>
<protein>
    <submittedName>
        <fullName evidence="1">Uncharacterized protein</fullName>
    </submittedName>
</protein>
<dbReference type="Proteomes" id="UP000499080">
    <property type="component" value="Unassembled WGS sequence"/>
</dbReference>